<protein>
    <submittedName>
        <fullName evidence="2">Uncharacterized protein</fullName>
    </submittedName>
</protein>
<evidence type="ECO:0000256" key="1">
    <source>
        <dbReference type="SAM" id="Phobius"/>
    </source>
</evidence>
<keyword evidence="1" id="KW-1133">Transmembrane helix</keyword>
<proteinExistence type="predicted"/>
<evidence type="ECO:0000313" key="2">
    <source>
        <dbReference type="EMBL" id="RYR37716.1"/>
    </source>
</evidence>
<keyword evidence="1" id="KW-0472">Membrane</keyword>
<feature type="transmembrane region" description="Helical" evidence="1">
    <location>
        <begin position="12"/>
        <end position="33"/>
    </location>
</feature>
<organism evidence="2 3">
    <name type="scientific">Arachis hypogaea</name>
    <name type="common">Peanut</name>
    <dbReference type="NCBI Taxonomy" id="3818"/>
    <lineage>
        <taxon>Eukaryota</taxon>
        <taxon>Viridiplantae</taxon>
        <taxon>Streptophyta</taxon>
        <taxon>Embryophyta</taxon>
        <taxon>Tracheophyta</taxon>
        <taxon>Spermatophyta</taxon>
        <taxon>Magnoliopsida</taxon>
        <taxon>eudicotyledons</taxon>
        <taxon>Gunneridae</taxon>
        <taxon>Pentapetalae</taxon>
        <taxon>rosids</taxon>
        <taxon>fabids</taxon>
        <taxon>Fabales</taxon>
        <taxon>Fabaceae</taxon>
        <taxon>Papilionoideae</taxon>
        <taxon>50 kb inversion clade</taxon>
        <taxon>dalbergioids sensu lato</taxon>
        <taxon>Dalbergieae</taxon>
        <taxon>Pterocarpus clade</taxon>
        <taxon>Arachis</taxon>
    </lineage>
</organism>
<comment type="caution">
    <text evidence="2">The sequence shown here is derived from an EMBL/GenBank/DDBJ whole genome shotgun (WGS) entry which is preliminary data.</text>
</comment>
<keyword evidence="1" id="KW-0812">Transmembrane</keyword>
<dbReference type="AlphaFoldDB" id="A0A445BGD0"/>
<name>A0A445BGD0_ARAHY</name>
<reference evidence="2 3" key="1">
    <citation type="submission" date="2019-01" db="EMBL/GenBank/DDBJ databases">
        <title>Sequencing of cultivated peanut Arachis hypogaea provides insights into genome evolution and oil improvement.</title>
        <authorList>
            <person name="Chen X."/>
        </authorList>
    </citation>
    <scope>NUCLEOTIDE SEQUENCE [LARGE SCALE GENOMIC DNA]</scope>
    <source>
        <strain evidence="3">cv. Fuhuasheng</strain>
        <tissue evidence="2">Leaves</tissue>
    </source>
</reference>
<accession>A0A445BGD0</accession>
<sequence length="134" mass="15036">MGEASASLRSLWILFVISGAISTICMLLSAMSWQKLCLQSQELAPKHNGTTSDESIWRRVITLAMQIYSKRVNNSSDVSDNISDHSFSFGRDNHLRDNDSTGQQHHHQRVNGILMQLFPPPPEEAAKISDLPHH</sequence>
<dbReference type="EMBL" id="SDMP01000009">
    <property type="protein sequence ID" value="RYR37716.1"/>
    <property type="molecule type" value="Genomic_DNA"/>
</dbReference>
<dbReference type="Proteomes" id="UP000289738">
    <property type="component" value="Chromosome A09"/>
</dbReference>
<evidence type="ECO:0000313" key="3">
    <source>
        <dbReference type="Proteomes" id="UP000289738"/>
    </source>
</evidence>
<gene>
    <name evidence="2" type="ORF">Ahy_A09g042594</name>
</gene>
<keyword evidence="3" id="KW-1185">Reference proteome</keyword>